<evidence type="ECO:0000313" key="1">
    <source>
        <dbReference type="EMBL" id="JAH80897.1"/>
    </source>
</evidence>
<proteinExistence type="predicted"/>
<organism evidence="1">
    <name type="scientific">Anguilla anguilla</name>
    <name type="common">European freshwater eel</name>
    <name type="synonym">Muraena anguilla</name>
    <dbReference type="NCBI Taxonomy" id="7936"/>
    <lineage>
        <taxon>Eukaryota</taxon>
        <taxon>Metazoa</taxon>
        <taxon>Chordata</taxon>
        <taxon>Craniata</taxon>
        <taxon>Vertebrata</taxon>
        <taxon>Euteleostomi</taxon>
        <taxon>Actinopterygii</taxon>
        <taxon>Neopterygii</taxon>
        <taxon>Teleostei</taxon>
        <taxon>Anguilliformes</taxon>
        <taxon>Anguillidae</taxon>
        <taxon>Anguilla</taxon>
    </lineage>
</organism>
<dbReference type="AlphaFoldDB" id="A0A0E9VSA1"/>
<reference evidence="1" key="2">
    <citation type="journal article" date="2015" name="Fish Shellfish Immunol.">
        <title>Early steps in the European eel (Anguilla anguilla)-Vibrio vulnificus interaction in the gills: Role of the RtxA13 toxin.</title>
        <authorList>
            <person name="Callol A."/>
            <person name="Pajuelo D."/>
            <person name="Ebbesson L."/>
            <person name="Teles M."/>
            <person name="MacKenzie S."/>
            <person name="Amaro C."/>
        </authorList>
    </citation>
    <scope>NUCLEOTIDE SEQUENCE</scope>
</reference>
<protein>
    <submittedName>
        <fullName evidence="1">Uncharacterized protein</fullName>
    </submittedName>
</protein>
<accession>A0A0E9VSA1</accession>
<dbReference type="EMBL" id="GBXM01027680">
    <property type="protein sequence ID" value="JAH80897.1"/>
    <property type="molecule type" value="Transcribed_RNA"/>
</dbReference>
<name>A0A0E9VSA1_ANGAN</name>
<reference evidence="1" key="1">
    <citation type="submission" date="2014-11" db="EMBL/GenBank/DDBJ databases">
        <authorList>
            <person name="Amaro Gonzalez C."/>
        </authorList>
    </citation>
    <scope>NUCLEOTIDE SEQUENCE</scope>
</reference>
<sequence length="31" mass="3582">MPNFYRLQFTEMSDHLLISESQTGLPGPRLC</sequence>